<feature type="domain" description="Yeast cell wall synthesis Kre9/Knh1 C-terminal" evidence="5">
    <location>
        <begin position="174"/>
        <end position="274"/>
    </location>
</feature>
<dbReference type="OrthoDB" id="2432613at2759"/>
<dbReference type="InterPro" id="IPR045328">
    <property type="entry name" value="Kre9/Knh1"/>
</dbReference>
<evidence type="ECO:0000313" key="6">
    <source>
        <dbReference type="EMBL" id="SMN19430.1"/>
    </source>
</evidence>
<protein>
    <submittedName>
        <fullName evidence="6">Similar to Saccharomyces cerevisiae YJL174W KRE9 Glycoprotein involved in cell wall beta-glucan assembly</fullName>
    </submittedName>
</protein>
<dbReference type="PANTHER" id="PTHR28154">
    <property type="entry name" value="CELL WALL SYNTHESIS PROTEIN KNH1-RELATED"/>
    <property type="match status" value="1"/>
</dbReference>
<feature type="signal peptide" evidence="4">
    <location>
        <begin position="1"/>
        <end position="21"/>
    </location>
</feature>
<dbReference type="AlphaFoldDB" id="A0A1X7R1W0"/>
<evidence type="ECO:0000313" key="7">
    <source>
        <dbReference type="Proteomes" id="UP000196158"/>
    </source>
</evidence>
<dbReference type="InterPro" id="IPR008659">
    <property type="entry name" value="Kre9/Knh1_C"/>
</dbReference>
<dbReference type="EMBL" id="FXLY01000003">
    <property type="protein sequence ID" value="SMN19430.1"/>
    <property type="molecule type" value="Genomic_DNA"/>
</dbReference>
<dbReference type="Pfam" id="PF05390">
    <property type="entry name" value="Kre9_KNH1_C"/>
    <property type="match status" value="1"/>
</dbReference>
<evidence type="ECO:0000256" key="4">
    <source>
        <dbReference type="SAM" id="SignalP"/>
    </source>
</evidence>
<evidence type="ECO:0000256" key="3">
    <source>
        <dbReference type="ARBA" id="ARBA00022729"/>
    </source>
</evidence>
<name>A0A1X7R1W0_9SACH</name>
<dbReference type="Proteomes" id="UP000196158">
    <property type="component" value="Unassembled WGS sequence"/>
</dbReference>
<reference evidence="6 7" key="1">
    <citation type="submission" date="2017-04" db="EMBL/GenBank/DDBJ databases">
        <authorList>
            <person name="Afonso C.L."/>
            <person name="Miller P.J."/>
            <person name="Scott M.A."/>
            <person name="Spackman E."/>
            <person name="Goraichik I."/>
            <person name="Dimitrov K.M."/>
            <person name="Suarez D.L."/>
            <person name="Swayne D.E."/>
        </authorList>
    </citation>
    <scope>NUCLEOTIDE SEQUENCE [LARGE SCALE GENOMIC DNA]</scope>
</reference>
<evidence type="ECO:0000256" key="1">
    <source>
        <dbReference type="ARBA" id="ARBA00004010"/>
    </source>
</evidence>
<proteinExistence type="inferred from homology"/>
<comment type="function">
    <text evidence="1">Involved in cell wall beta(1-&gt;6) glucan synthesis.</text>
</comment>
<sequence>MTTRSILLLTFLLQFSKFVLGDIGVNEPQAGDIYKPKNGEISMSIALSDNTDYPQMADLKLFKIKLCSGANSDFDCPSSIETSLSPTEFTKSINADDGSTIYSYNISFSDSIVGSGQFFLQINGLVDSSNYAIHYSPRFLLQNMAGAVGTNTVTALTEPSADYNLPKKGGGKIDSRSFTIPYTLQTGISRFAPMQLQPGSVVTKTSWSNKYPTSTVTYYSTLAKSLEQMTTITPGWSYTFKSDFNYVSVAPFPSDNGGWYAPSKRQTLSVRKLNR</sequence>
<dbReference type="STRING" id="1789683.A0A1X7R1W0"/>
<feature type="chain" id="PRO_5013027710" evidence="4">
    <location>
        <begin position="22"/>
        <end position="275"/>
    </location>
</feature>
<keyword evidence="7" id="KW-1185">Reference proteome</keyword>
<evidence type="ECO:0000259" key="5">
    <source>
        <dbReference type="Pfam" id="PF05390"/>
    </source>
</evidence>
<accession>A0A1X7R1W0</accession>
<dbReference type="GO" id="GO:0005576">
    <property type="term" value="C:extracellular region"/>
    <property type="evidence" value="ECO:0007669"/>
    <property type="project" value="TreeGrafter"/>
</dbReference>
<gene>
    <name evidence="6" type="ORF">KASA_0P06446G</name>
</gene>
<keyword evidence="3 4" id="KW-0732">Signal</keyword>
<dbReference type="GO" id="GO:0006078">
    <property type="term" value="P:(1-&gt;6)-beta-D-glucan biosynthetic process"/>
    <property type="evidence" value="ECO:0007669"/>
    <property type="project" value="InterPro"/>
</dbReference>
<dbReference type="GO" id="GO:0031505">
    <property type="term" value="P:fungal-type cell wall organization"/>
    <property type="evidence" value="ECO:0007669"/>
    <property type="project" value="TreeGrafter"/>
</dbReference>
<evidence type="ECO:0000256" key="2">
    <source>
        <dbReference type="ARBA" id="ARBA00006816"/>
    </source>
</evidence>
<dbReference type="PANTHER" id="PTHR28154:SF1">
    <property type="entry name" value="CELL WALL SYNTHESIS PROTEIN KNH1-RELATED"/>
    <property type="match status" value="1"/>
</dbReference>
<organism evidence="6 7">
    <name type="scientific">Maudiozyma saulgeensis</name>
    <dbReference type="NCBI Taxonomy" id="1789683"/>
    <lineage>
        <taxon>Eukaryota</taxon>
        <taxon>Fungi</taxon>
        <taxon>Dikarya</taxon>
        <taxon>Ascomycota</taxon>
        <taxon>Saccharomycotina</taxon>
        <taxon>Saccharomycetes</taxon>
        <taxon>Saccharomycetales</taxon>
        <taxon>Saccharomycetaceae</taxon>
        <taxon>Maudiozyma</taxon>
    </lineage>
</organism>
<dbReference type="GO" id="GO:0042546">
    <property type="term" value="P:cell wall biogenesis"/>
    <property type="evidence" value="ECO:0007669"/>
    <property type="project" value="InterPro"/>
</dbReference>
<comment type="similarity">
    <text evidence="2">Belongs to the KRE9/KNH1 family.</text>
</comment>